<dbReference type="PANTHER" id="PTHR42909">
    <property type="entry name" value="ZGC:136858"/>
    <property type="match status" value="1"/>
</dbReference>
<dbReference type="GO" id="GO:0046872">
    <property type="term" value="F:metal ion binding"/>
    <property type="evidence" value="ECO:0007669"/>
    <property type="project" value="UniProtKB-KW"/>
</dbReference>
<reference evidence="3" key="2">
    <citation type="journal article" date="2024" name="Plant">
        <title>Genomic evolution and insights into agronomic trait innovations of Sesamum species.</title>
        <authorList>
            <person name="Miao H."/>
            <person name="Wang L."/>
            <person name="Qu L."/>
            <person name="Liu H."/>
            <person name="Sun Y."/>
            <person name="Le M."/>
            <person name="Wang Q."/>
            <person name="Wei S."/>
            <person name="Zheng Y."/>
            <person name="Lin W."/>
            <person name="Duan Y."/>
            <person name="Cao H."/>
            <person name="Xiong S."/>
            <person name="Wang X."/>
            <person name="Wei L."/>
            <person name="Li C."/>
            <person name="Ma Q."/>
            <person name="Ju M."/>
            <person name="Zhao R."/>
            <person name="Li G."/>
            <person name="Mu C."/>
            <person name="Tian Q."/>
            <person name="Mei H."/>
            <person name="Zhang T."/>
            <person name="Gao T."/>
            <person name="Zhang H."/>
        </authorList>
    </citation>
    <scope>NUCLEOTIDE SEQUENCE</scope>
    <source>
        <strain evidence="3">KEN8</strain>
    </source>
</reference>
<evidence type="ECO:0000256" key="1">
    <source>
        <dbReference type="ARBA" id="ARBA00022723"/>
    </source>
</evidence>
<dbReference type="GO" id="GO:0004730">
    <property type="term" value="F:pseudouridylate synthase activity"/>
    <property type="evidence" value="ECO:0007669"/>
    <property type="project" value="TreeGrafter"/>
</dbReference>
<dbReference type="PANTHER" id="PTHR42909:SF1">
    <property type="entry name" value="CARBOHYDRATE KINASE PFKB DOMAIN-CONTAINING PROTEIN"/>
    <property type="match status" value="1"/>
</dbReference>
<protein>
    <recommendedName>
        <fullName evidence="2">Carbohydrate kinase PfkB domain-containing protein</fullName>
    </recommendedName>
</protein>
<dbReference type="EMBL" id="JACGWM010000008">
    <property type="protein sequence ID" value="KAL0356738.1"/>
    <property type="molecule type" value="Genomic_DNA"/>
</dbReference>
<gene>
    <name evidence="3" type="ORF">Scaly_1359500</name>
</gene>
<evidence type="ECO:0000313" key="3">
    <source>
        <dbReference type="EMBL" id="KAL0356738.1"/>
    </source>
</evidence>
<name>A0AAW2PNU9_9LAMI</name>
<dbReference type="GO" id="GO:0016798">
    <property type="term" value="F:hydrolase activity, acting on glycosyl bonds"/>
    <property type="evidence" value="ECO:0007669"/>
    <property type="project" value="TreeGrafter"/>
</dbReference>
<keyword evidence="1" id="KW-0479">Metal-binding</keyword>
<dbReference type="Gene3D" id="3.40.1190.20">
    <property type="match status" value="1"/>
</dbReference>
<reference evidence="3" key="1">
    <citation type="submission" date="2020-06" db="EMBL/GenBank/DDBJ databases">
        <authorList>
            <person name="Li T."/>
            <person name="Hu X."/>
            <person name="Zhang T."/>
            <person name="Song X."/>
            <person name="Zhang H."/>
            <person name="Dai N."/>
            <person name="Sheng W."/>
            <person name="Hou X."/>
            <person name="Wei L."/>
        </authorList>
    </citation>
    <scope>NUCLEOTIDE SEQUENCE</scope>
    <source>
        <strain evidence="3">KEN8</strain>
        <tissue evidence="3">Leaf</tissue>
    </source>
</reference>
<dbReference type="InterPro" id="IPR011611">
    <property type="entry name" value="PfkB_dom"/>
</dbReference>
<proteinExistence type="predicted"/>
<dbReference type="InterPro" id="IPR029056">
    <property type="entry name" value="Ribokinase-like"/>
</dbReference>
<comment type="caution">
    <text evidence="3">The sequence shown here is derived from an EMBL/GenBank/DDBJ whole genome shotgun (WGS) entry which is preliminary data.</text>
</comment>
<dbReference type="GO" id="GO:0005737">
    <property type="term" value="C:cytoplasm"/>
    <property type="evidence" value="ECO:0007669"/>
    <property type="project" value="TreeGrafter"/>
</dbReference>
<evidence type="ECO:0000259" key="2">
    <source>
        <dbReference type="Pfam" id="PF00294"/>
    </source>
</evidence>
<dbReference type="Pfam" id="PF00294">
    <property type="entry name" value="PfkB"/>
    <property type="match status" value="1"/>
</dbReference>
<dbReference type="AlphaFoldDB" id="A0AAW2PNU9"/>
<accession>A0AAW2PNU9</accession>
<feature type="domain" description="Carbohydrate kinase PfkB" evidence="2">
    <location>
        <begin position="43"/>
        <end position="192"/>
    </location>
</feature>
<organism evidence="3">
    <name type="scientific">Sesamum calycinum</name>
    <dbReference type="NCBI Taxonomy" id="2727403"/>
    <lineage>
        <taxon>Eukaryota</taxon>
        <taxon>Viridiplantae</taxon>
        <taxon>Streptophyta</taxon>
        <taxon>Embryophyta</taxon>
        <taxon>Tracheophyta</taxon>
        <taxon>Spermatophyta</taxon>
        <taxon>Magnoliopsida</taxon>
        <taxon>eudicotyledons</taxon>
        <taxon>Gunneridae</taxon>
        <taxon>Pentapetalae</taxon>
        <taxon>asterids</taxon>
        <taxon>lamiids</taxon>
        <taxon>Lamiales</taxon>
        <taxon>Pedaliaceae</taxon>
        <taxon>Sesamum</taxon>
    </lineage>
</organism>
<dbReference type="SUPFAM" id="SSF53613">
    <property type="entry name" value="Ribokinase-like"/>
    <property type="match status" value="1"/>
</dbReference>
<sequence length="304" mass="31962">MALNNLRQVLNDEAAPVVIGGMVLDINATPSAVANPRTTTPGKLGAKPFMISAVGFDLAGSLLLEHWESEGLSVAGIQRKQDIETAVICHIFDGTGEVAAGVASVEAIEKFLTPEWIHNFKFNICSAPILMVDANLGPAALVACCKMAAECQTSVWFEPVSVTKSKRVASILKYITFTSPNEDELVAMANALSSGDKFLPIQRDCGSLKLSVDSLFQALKPAIWVLLEKVVRLTGAGDCLVGGAVASICAGLDIMQSLAVGIASAKGAVETETNVPAEYDLTKISDDAASVYSAAKVIFCESKL</sequence>